<dbReference type="Pfam" id="PF14295">
    <property type="entry name" value="PAN_4"/>
    <property type="match status" value="1"/>
</dbReference>
<protein>
    <submittedName>
        <fullName evidence="7">Apple domain-containing protein</fullName>
    </submittedName>
</protein>
<comment type="caution">
    <text evidence="6">The sequence shown here is derived from an EMBL/GenBank/DDBJ whole genome shotgun (WGS) entry which is preliminary data.</text>
</comment>
<organism evidence="6">
    <name type="scientific">Cladocopium goreaui</name>
    <dbReference type="NCBI Taxonomy" id="2562237"/>
    <lineage>
        <taxon>Eukaryota</taxon>
        <taxon>Sar</taxon>
        <taxon>Alveolata</taxon>
        <taxon>Dinophyceae</taxon>
        <taxon>Suessiales</taxon>
        <taxon>Symbiodiniaceae</taxon>
        <taxon>Cladocopium</taxon>
    </lineage>
</organism>
<dbReference type="SUPFAM" id="SSF57414">
    <property type="entry name" value="Hairpin loop containing domain-like"/>
    <property type="match status" value="4"/>
</dbReference>
<evidence type="ECO:0000313" key="6">
    <source>
        <dbReference type="EMBL" id="CAI4009505.1"/>
    </source>
</evidence>
<dbReference type="Gene3D" id="3.50.4.10">
    <property type="entry name" value="Hepatocyte Growth Factor"/>
    <property type="match status" value="4"/>
</dbReference>
<proteinExistence type="predicted"/>
<keyword evidence="3" id="KW-0472">Membrane</keyword>
<feature type="domain" description="Apple" evidence="5">
    <location>
        <begin position="339"/>
        <end position="409"/>
    </location>
</feature>
<keyword evidence="4" id="KW-0732">Signal</keyword>
<evidence type="ECO:0000313" key="8">
    <source>
        <dbReference type="Proteomes" id="UP001152797"/>
    </source>
</evidence>
<dbReference type="EMBL" id="CAMXCT030004546">
    <property type="protein sequence ID" value="CAL4796817.1"/>
    <property type="molecule type" value="Genomic_DNA"/>
</dbReference>
<dbReference type="GO" id="GO:0005576">
    <property type="term" value="C:extracellular region"/>
    <property type="evidence" value="ECO:0007669"/>
    <property type="project" value="InterPro"/>
</dbReference>
<dbReference type="OrthoDB" id="9448935at2759"/>
<dbReference type="AlphaFoldDB" id="A0A9P1GDM2"/>
<evidence type="ECO:0000256" key="3">
    <source>
        <dbReference type="SAM" id="Phobius"/>
    </source>
</evidence>
<dbReference type="InterPro" id="IPR003609">
    <property type="entry name" value="Pan_app"/>
</dbReference>
<keyword evidence="1" id="KW-0677">Repeat</keyword>
<dbReference type="EMBL" id="CAMXCT020004546">
    <property type="protein sequence ID" value="CAL1162880.1"/>
    <property type="molecule type" value="Genomic_DNA"/>
</dbReference>
<dbReference type="GO" id="GO:0006508">
    <property type="term" value="P:proteolysis"/>
    <property type="evidence" value="ECO:0007669"/>
    <property type="project" value="InterPro"/>
</dbReference>
<evidence type="ECO:0000313" key="7">
    <source>
        <dbReference type="EMBL" id="CAL4796817.1"/>
    </source>
</evidence>
<evidence type="ECO:0000256" key="2">
    <source>
        <dbReference type="ARBA" id="ARBA00023157"/>
    </source>
</evidence>
<keyword evidence="3" id="KW-0812">Transmembrane</keyword>
<dbReference type="InterPro" id="IPR000177">
    <property type="entry name" value="Apple"/>
</dbReference>
<dbReference type="Proteomes" id="UP001152797">
    <property type="component" value="Unassembled WGS sequence"/>
</dbReference>
<keyword evidence="8" id="KW-1185">Reference proteome</keyword>
<dbReference type="Pfam" id="PF00024">
    <property type="entry name" value="PAN_1"/>
    <property type="match status" value="3"/>
</dbReference>
<dbReference type="EMBL" id="CAMXCT010004546">
    <property type="protein sequence ID" value="CAI4009505.1"/>
    <property type="molecule type" value="Genomic_DNA"/>
</dbReference>
<dbReference type="SMART" id="SM00223">
    <property type="entry name" value="APPLE"/>
    <property type="match status" value="4"/>
</dbReference>
<feature type="transmembrane region" description="Helical" evidence="3">
    <location>
        <begin position="435"/>
        <end position="455"/>
    </location>
</feature>
<feature type="chain" id="PRO_5043272677" evidence="4">
    <location>
        <begin position="20"/>
        <end position="492"/>
    </location>
</feature>
<keyword evidence="3" id="KW-1133">Transmembrane helix</keyword>
<feature type="domain" description="Apple" evidence="5">
    <location>
        <begin position="23"/>
        <end position="95"/>
    </location>
</feature>
<feature type="signal peptide" evidence="4">
    <location>
        <begin position="1"/>
        <end position="19"/>
    </location>
</feature>
<gene>
    <name evidence="6" type="ORF">C1SCF055_LOCUS34857</name>
</gene>
<evidence type="ECO:0000259" key="5">
    <source>
        <dbReference type="SMART" id="SM00223"/>
    </source>
</evidence>
<name>A0A9P1GDM2_9DINO</name>
<sequence>MAVMVRALVALGLLELTAGEDPCVKVNTSYYDDSKPPVAVKYMANAIACQAACESNAPCEAWTFLRDAGSCWQLPASQQMILVGNPNGESGSKLCRPHGRAARKSVWTSASLAAAPAPAEPPTAAVPPHILGVEPPLAEGGPPRPACASRGKALNDPMVQILNGGYVALATECQSRCASAPLCVFWTFYNDTGGCWLQGSNVTSFLNHSAISGPKLCDEPLEASPYAAGQNISGASAQTVLMRSIPRPGCSFRGKAYRDPQVKAPNGGYVDTAEMCQDLCSRSFLCARFTYYIDTKACWLQGSNATEFESAMAIAGPKACGEPHPVSLKEMQLDTVLNCAKSKVARQGDELVVPEFMVKSDAVECQAGCKDTSDCMYFTFYPESLRCTLHGKDASTITSLDSISGPKECDDPVALPVGAWEVKLTRMASGWRSHAGPFMLVVVAASCLALTVVVCGRMSQAFARWGNSCRYVASRGNPRLDEDMEERFVEAA</sequence>
<evidence type="ECO:0000256" key="4">
    <source>
        <dbReference type="SAM" id="SignalP"/>
    </source>
</evidence>
<feature type="domain" description="Apple" evidence="5">
    <location>
        <begin position="250"/>
        <end position="320"/>
    </location>
</feature>
<evidence type="ECO:0000256" key="1">
    <source>
        <dbReference type="ARBA" id="ARBA00022737"/>
    </source>
</evidence>
<accession>A0A9P1GDM2</accession>
<feature type="domain" description="Apple" evidence="5">
    <location>
        <begin position="147"/>
        <end position="217"/>
    </location>
</feature>
<reference evidence="6" key="1">
    <citation type="submission" date="2022-10" db="EMBL/GenBank/DDBJ databases">
        <authorList>
            <person name="Chen Y."/>
            <person name="Dougan E. K."/>
            <person name="Chan C."/>
            <person name="Rhodes N."/>
            <person name="Thang M."/>
        </authorList>
    </citation>
    <scope>NUCLEOTIDE SEQUENCE</scope>
</reference>
<reference evidence="7 8" key="2">
    <citation type="submission" date="2024-05" db="EMBL/GenBank/DDBJ databases">
        <authorList>
            <person name="Chen Y."/>
            <person name="Shah S."/>
            <person name="Dougan E. K."/>
            <person name="Thang M."/>
            <person name="Chan C."/>
        </authorList>
    </citation>
    <scope>NUCLEOTIDE SEQUENCE [LARGE SCALE GENOMIC DNA]</scope>
</reference>
<keyword evidence="2" id="KW-1015">Disulfide bond</keyword>